<comment type="similarity">
    <text evidence="1">Belongs to the membrane fusion protein (MFP) (TC 8.A.1) family.</text>
</comment>
<dbReference type="OrthoDB" id="5730196at2"/>
<organism evidence="3 4">
    <name type="scientific">Pseudoalteromonas luteoviolacea</name>
    <dbReference type="NCBI Taxonomy" id="43657"/>
    <lineage>
        <taxon>Bacteria</taxon>
        <taxon>Pseudomonadati</taxon>
        <taxon>Pseudomonadota</taxon>
        <taxon>Gammaproteobacteria</taxon>
        <taxon>Alteromonadales</taxon>
        <taxon>Pseudoalteromonadaceae</taxon>
        <taxon>Pseudoalteromonas</taxon>
    </lineage>
</organism>
<protein>
    <submittedName>
        <fullName evidence="3">RND transporter</fullName>
    </submittedName>
</protein>
<evidence type="ECO:0000256" key="1">
    <source>
        <dbReference type="ARBA" id="ARBA00009477"/>
    </source>
</evidence>
<evidence type="ECO:0000256" key="2">
    <source>
        <dbReference type="SAM" id="Coils"/>
    </source>
</evidence>
<dbReference type="EMBL" id="JWIC01000005">
    <property type="protein sequence ID" value="KID57520.1"/>
    <property type="molecule type" value="Genomic_DNA"/>
</dbReference>
<name>A0A0C1QDS4_9GAMM</name>
<dbReference type="Gene3D" id="2.40.30.170">
    <property type="match status" value="1"/>
</dbReference>
<comment type="caution">
    <text evidence="3">The sequence shown here is derived from an EMBL/GenBank/DDBJ whole genome shotgun (WGS) entry which is preliminary data.</text>
</comment>
<dbReference type="RefSeq" id="WP_039609291.1">
    <property type="nucleotide sequence ID" value="NZ_JWIC01000005.1"/>
</dbReference>
<keyword evidence="2" id="KW-0175">Coiled coil</keyword>
<dbReference type="PANTHER" id="PTHR30469:SF12">
    <property type="entry name" value="MULTIDRUG RESISTANCE PROTEIN MDTA"/>
    <property type="match status" value="1"/>
</dbReference>
<dbReference type="PANTHER" id="PTHR30469">
    <property type="entry name" value="MULTIDRUG RESISTANCE PROTEIN MDTA"/>
    <property type="match status" value="1"/>
</dbReference>
<dbReference type="NCBIfam" id="TIGR01730">
    <property type="entry name" value="RND_mfp"/>
    <property type="match status" value="1"/>
</dbReference>
<dbReference type="Gene3D" id="2.40.50.100">
    <property type="match status" value="1"/>
</dbReference>
<dbReference type="GO" id="GO:1990281">
    <property type="term" value="C:efflux pump complex"/>
    <property type="evidence" value="ECO:0007669"/>
    <property type="project" value="TreeGrafter"/>
</dbReference>
<reference evidence="3 4" key="1">
    <citation type="submission" date="2014-12" db="EMBL/GenBank/DDBJ databases">
        <title>Draft Genome Sequence of Pseudoalteromonas luteoviolacea HI1.</title>
        <authorList>
            <person name="Asahina A.Y."/>
            <person name="Hadfield M.G."/>
        </authorList>
    </citation>
    <scope>NUCLEOTIDE SEQUENCE [LARGE SCALE GENOMIC DNA]</scope>
    <source>
        <strain evidence="3 4">HI1</strain>
    </source>
</reference>
<dbReference type="GO" id="GO:0015562">
    <property type="term" value="F:efflux transmembrane transporter activity"/>
    <property type="evidence" value="ECO:0007669"/>
    <property type="project" value="TreeGrafter"/>
</dbReference>
<feature type="coiled-coil region" evidence="2">
    <location>
        <begin position="128"/>
        <end position="189"/>
    </location>
</feature>
<accession>A0A0C1QDS4</accession>
<dbReference type="InterPro" id="IPR006143">
    <property type="entry name" value="RND_pump_MFP"/>
</dbReference>
<sequence>MATNKNKSYYHTHTGRILVLLAVLILGGSACAALIIFGKKEVTLTQPLDTRPKVVAQPLTIVNYQTKISLSGVLQPAEKTDVAFELNGKIAWLNDKFIEGGIVKKGDILAKLDPFDYETEVKDKQASLALAQANLSEELAKAAVAKKEWAHNPNSTALALRKPQVESAKARLKAAQASLERANKNLSRTQYYAPFDALIASRTTGLGQVVSKTQALGQLINLNYGEIHVPIAGFDRAFLPALPLENVQVSANDTLRTGTLTRHLGRFSEQTRMAYYVIKIHDPYALYTAQSPLYFGQFVEAKVNGVTLNNVLKVPQAQLRNNAVWLLDANQTLAKHSAPIIRKEQDFVLLPAPLEPHYQLVTQLPEYPQQGMRVNLQAVTVQLADKGAKQ</sequence>
<proteinExistence type="inferred from homology"/>
<dbReference type="Gene3D" id="1.10.287.470">
    <property type="entry name" value="Helix hairpin bin"/>
    <property type="match status" value="1"/>
</dbReference>
<dbReference type="SUPFAM" id="SSF111369">
    <property type="entry name" value="HlyD-like secretion proteins"/>
    <property type="match status" value="1"/>
</dbReference>
<dbReference type="AlphaFoldDB" id="A0A0C1QDS4"/>
<evidence type="ECO:0000313" key="3">
    <source>
        <dbReference type="EMBL" id="KID57520.1"/>
    </source>
</evidence>
<gene>
    <name evidence="3" type="ORF">JF50_10025</name>
</gene>
<dbReference type="PROSITE" id="PS51257">
    <property type="entry name" value="PROKAR_LIPOPROTEIN"/>
    <property type="match status" value="1"/>
</dbReference>
<dbReference type="Proteomes" id="UP000031327">
    <property type="component" value="Unassembled WGS sequence"/>
</dbReference>
<evidence type="ECO:0000313" key="4">
    <source>
        <dbReference type="Proteomes" id="UP000031327"/>
    </source>
</evidence>